<evidence type="ECO:0000256" key="1">
    <source>
        <dbReference type="ARBA" id="ARBA00009964"/>
    </source>
</evidence>
<comment type="caution">
    <text evidence="6">The sequence shown here is derived from an EMBL/GenBank/DDBJ whole genome shotgun (WGS) entry which is preliminary data.</text>
</comment>
<dbReference type="GO" id="GO:0015074">
    <property type="term" value="P:DNA integration"/>
    <property type="evidence" value="ECO:0007669"/>
    <property type="project" value="InterPro"/>
</dbReference>
<comment type="similarity">
    <text evidence="1">Belongs to the transposase 8 family.</text>
</comment>
<proteinExistence type="inferred from homology"/>
<feature type="coiled-coil region" evidence="4">
    <location>
        <begin position="73"/>
        <end position="100"/>
    </location>
</feature>
<dbReference type="InterPro" id="IPR001584">
    <property type="entry name" value="Integrase_cat-core"/>
</dbReference>
<keyword evidence="4" id="KW-0175">Coiled coil</keyword>
<protein>
    <submittedName>
        <fullName evidence="6">IS3 family transposase</fullName>
    </submittedName>
</protein>
<dbReference type="Gene3D" id="3.30.420.10">
    <property type="entry name" value="Ribonuclease H-like superfamily/Ribonuclease H"/>
    <property type="match status" value="1"/>
</dbReference>
<dbReference type="InterPro" id="IPR036397">
    <property type="entry name" value="RNaseH_sf"/>
</dbReference>
<dbReference type="PANTHER" id="PTHR37936">
    <property type="entry name" value="TRANSPOSASE INSC FOR INSERTION ELEMENT IS2A-RELATED"/>
    <property type="match status" value="1"/>
</dbReference>
<name>A0A365QKN0_9BURK</name>
<feature type="domain" description="Integrase catalytic" evidence="5">
    <location>
        <begin position="216"/>
        <end position="398"/>
    </location>
</feature>
<dbReference type="PANTHER" id="PTHR37936:SF3">
    <property type="entry name" value="TRANSPOSASE INSC FOR INSERTION ELEMENT IS2A-RELATED"/>
    <property type="match status" value="1"/>
</dbReference>
<dbReference type="GO" id="GO:0004803">
    <property type="term" value="F:transposase activity"/>
    <property type="evidence" value="ECO:0007669"/>
    <property type="project" value="InterPro"/>
</dbReference>
<dbReference type="Proteomes" id="UP000252458">
    <property type="component" value="Unassembled WGS sequence"/>
</dbReference>
<dbReference type="Gene3D" id="1.10.10.10">
    <property type="entry name" value="Winged helix-like DNA-binding domain superfamily/Winged helix DNA-binding domain"/>
    <property type="match status" value="1"/>
</dbReference>
<evidence type="ECO:0000256" key="4">
    <source>
        <dbReference type="SAM" id="Coils"/>
    </source>
</evidence>
<gene>
    <name evidence="6" type="ORF">DPV79_32985</name>
</gene>
<evidence type="ECO:0000313" key="7">
    <source>
        <dbReference type="Proteomes" id="UP000252458"/>
    </source>
</evidence>
<dbReference type="InterPro" id="IPR002514">
    <property type="entry name" value="Transposase_8"/>
</dbReference>
<dbReference type="InterPro" id="IPR009057">
    <property type="entry name" value="Homeodomain-like_sf"/>
</dbReference>
<dbReference type="Pfam" id="PF01527">
    <property type="entry name" value="HTH_Tnp_1"/>
    <property type="match status" value="1"/>
</dbReference>
<accession>A0A365QKN0</accession>
<dbReference type="InterPro" id="IPR025948">
    <property type="entry name" value="HTH-like_dom"/>
</dbReference>
<dbReference type="GO" id="GO:0003677">
    <property type="term" value="F:DNA binding"/>
    <property type="evidence" value="ECO:0007669"/>
    <property type="project" value="InterPro"/>
</dbReference>
<comment type="function">
    <text evidence="3">Involved in the transposition of the insertion sequence IS2.</text>
</comment>
<organism evidence="6 7">
    <name type="scientific">Burkholderia reimsis</name>
    <dbReference type="NCBI Taxonomy" id="2234132"/>
    <lineage>
        <taxon>Bacteria</taxon>
        <taxon>Pseudomonadati</taxon>
        <taxon>Pseudomonadota</taxon>
        <taxon>Betaproteobacteria</taxon>
        <taxon>Burkholderiales</taxon>
        <taxon>Burkholderiaceae</taxon>
        <taxon>Burkholderia</taxon>
    </lineage>
</organism>
<sequence>MDVLTGPERRRRWTAEQKLSMVRESFEPGKSVSLVARQHGVNPNQLFHWRKLYQDGSLSAVKAGEEVVPASELADALRQIRELQRMLGEKTMENEILREAVEYGRGKKMDSALAIAAGGRPVKLLCEVLGVSRSNVSARRSRPADWQDGRKSRQTDDAPVVEEIRRVIGDLPSYGYRRVWGMLRAERESAGLAPFNAKRVYRVMSMHGLLMERRPAPPRPQRRHEGKVAVARSNQRWCSDGFEFRCDNGEPLRVTFALDCCDREAMSWAATTAGHSGDIVRDVMLAAVENRFGNALHTPSEIEWLSDNGSGYTADDTRRFAAKIGLKPLTTPVCSPQSNGMAESFVKTMKRDYVAFMPKPDAATAASNLAIAFEHYNEKHPHSALKYRSPRAFRRATESATLV</sequence>
<dbReference type="InterPro" id="IPR012337">
    <property type="entry name" value="RNaseH-like_sf"/>
</dbReference>
<dbReference type="Pfam" id="PF13683">
    <property type="entry name" value="rve_3"/>
    <property type="match status" value="1"/>
</dbReference>
<dbReference type="SUPFAM" id="SSF46689">
    <property type="entry name" value="Homeodomain-like"/>
    <property type="match status" value="1"/>
</dbReference>
<dbReference type="EMBL" id="QMFZ01000039">
    <property type="protein sequence ID" value="RBB34035.1"/>
    <property type="molecule type" value="Genomic_DNA"/>
</dbReference>
<keyword evidence="7" id="KW-1185">Reference proteome</keyword>
<evidence type="ECO:0000313" key="6">
    <source>
        <dbReference type="EMBL" id="RBB34035.1"/>
    </source>
</evidence>
<keyword evidence="2" id="KW-0815">Transposition</keyword>
<evidence type="ECO:0000259" key="5">
    <source>
        <dbReference type="PROSITE" id="PS50994"/>
    </source>
</evidence>
<dbReference type="InterPro" id="IPR048020">
    <property type="entry name" value="Transpos_IS3"/>
</dbReference>
<evidence type="ECO:0000256" key="2">
    <source>
        <dbReference type="ARBA" id="ARBA00022578"/>
    </source>
</evidence>
<dbReference type="Pfam" id="PF13276">
    <property type="entry name" value="HTH_21"/>
    <property type="match status" value="1"/>
</dbReference>
<evidence type="ECO:0000256" key="3">
    <source>
        <dbReference type="ARBA" id="ARBA00024308"/>
    </source>
</evidence>
<reference evidence="6 7" key="1">
    <citation type="submission" date="2018-06" db="EMBL/GenBank/DDBJ databases">
        <title>Draft genome sequence of Burkholderia reimsis strain BE51 isolated from a French agricultural soil.</title>
        <authorList>
            <person name="Esmaeel Q."/>
        </authorList>
    </citation>
    <scope>NUCLEOTIDE SEQUENCE [LARGE SCALE GENOMIC DNA]</scope>
    <source>
        <strain evidence="6 7">BE51</strain>
    </source>
</reference>
<dbReference type="GO" id="GO:0006313">
    <property type="term" value="P:DNA transposition"/>
    <property type="evidence" value="ECO:0007669"/>
    <property type="project" value="InterPro"/>
</dbReference>
<dbReference type="NCBIfam" id="NF033516">
    <property type="entry name" value="transpos_IS3"/>
    <property type="match status" value="1"/>
</dbReference>
<dbReference type="SUPFAM" id="SSF53098">
    <property type="entry name" value="Ribonuclease H-like"/>
    <property type="match status" value="1"/>
</dbReference>
<dbReference type="InterPro" id="IPR036388">
    <property type="entry name" value="WH-like_DNA-bd_sf"/>
</dbReference>
<dbReference type="AlphaFoldDB" id="A0A365QKN0"/>
<dbReference type="PROSITE" id="PS50994">
    <property type="entry name" value="INTEGRASE"/>
    <property type="match status" value="1"/>
</dbReference>